<proteinExistence type="predicted"/>
<gene>
    <name evidence="1" type="ORF">vBKpMFBKp24_321</name>
</gene>
<organism evidence="1 2">
    <name type="scientific">Klebsiella phage vB_KpM_FBKp24</name>
    <dbReference type="NCBI Taxonomy" id="2801834"/>
    <lineage>
        <taxon>Viruses</taxon>
        <taxon>Duplodnaviria</taxon>
        <taxon>Heunggongvirae</taxon>
        <taxon>Uroviricota</taxon>
        <taxon>Caudoviricetes</taxon>
        <taxon>Chimalliviridae</taxon>
        <taxon>Maaswegvirus</taxon>
        <taxon>Maaswegvirus Kp24</taxon>
    </lineage>
</organism>
<protein>
    <submittedName>
        <fullName evidence="1">Uncharacterized protein</fullName>
    </submittedName>
</protein>
<evidence type="ECO:0000313" key="1">
    <source>
        <dbReference type="EMBL" id="QQV92354.1"/>
    </source>
</evidence>
<accession>A0A7U0J5N8</accession>
<dbReference type="Proteomes" id="UP000596381">
    <property type="component" value="Segment"/>
</dbReference>
<evidence type="ECO:0000313" key="2">
    <source>
        <dbReference type="Proteomes" id="UP000596381"/>
    </source>
</evidence>
<sequence>MVKRPCYIARYPGDERVEKQREETRQRFLRNVFKECKYKGVNLPTVTDEKQRH</sequence>
<name>A0A7U0J5N8_9CAUD</name>
<reference evidence="1 2" key="1">
    <citation type="submission" date="2020-12" db="EMBL/GenBank/DDBJ databases">
        <title>Genomic characterization of four novel bacteriophages infecting Klebsiella pneumoniae.</title>
        <authorList>
            <person name="Estrada Bonilla B."/>
            <person name="Costa A.R."/>
            <person name="van Rossum T."/>
            <person name="Hagedoorn S."/>
            <person name="Wallinga H."/>
            <person name="Xiao M."/>
            <person name="Song W."/>
            <person name="Haas P.-J."/>
            <person name="Nobrega F.L."/>
            <person name="Brouns S.J.J."/>
        </authorList>
    </citation>
    <scope>NUCLEOTIDE SEQUENCE [LARGE SCALE GENOMIC DNA]</scope>
</reference>
<keyword evidence="2" id="KW-1185">Reference proteome</keyword>
<dbReference type="EMBL" id="MW394391">
    <property type="protein sequence ID" value="QQV92354.1"/>
    <property type="molecule type" value="Genomic_DNA"/>
</dbReference>